<reference evidence="2 3" key="1">
    <citation type="submission" date="2019-11" db="EMBL/GenBank/DDBJ databases">
        <title>Whole genome sequence of Oryza granulata.</title>
        <authorList>
            <person name="Li W."/>
        </authorList>
    </citation>
    <scope>NUCLEOTIDE SEQUENCE [LARGE SCALE GENOMIC DNA]</scope>
    <source>
        <strain evidence="3">cv. Menghai</strain>
        <tissue evidence="2">Leaf</tissue>
    </source>
</reference>
<evidence type="ECO:0000313" key="2">
    <source>
        <dbReference type="EMBL" id="KAF0908656.1"/>
    </source>
</evidence>
<dbReference type="EMBL" id="SPHZ02000007">
    <property type="protein sequence ID" value="KAF0908656.1"/>
    <property type="molecule type" value="Genomic_DNA"/>
</dbReference>
<protein>
    <submittedName>
        <fullName evidence="2">Uncharacterized protein</fullName>
    </submittedName>
</protein>
<organism evidence="2 3">
    <name type="scientific">Oryza meyeriana var. granulata</name>
    <dbReference type="NCBI Taxonomy" id="110450"/>
    <lineage>
        <taxon>Eukaryota</taxon>
        <taxon>Viridiplantae</taxon>
        <taxon>Streptophyta</taxon>
        <taxon>Embryophyta</taxon>
        <taxon>Tracheophyta</taxon>
        <taxon>Spermatophyta</taxon>
        <taxon>Magnoliopsida</taxon>
        <taxon>Liliopsida</taxon>
        <taxon>Poales</taxon>
        <taxon>Poaceae</taxon>
        <taxon>BOP clade</taxon>
        <taxon>Oryzoideae</taxon>
        <taxon>Oryzeae</taxon>
        <taxon>Oryzinae</taxon>
        <taxon>Oryza</taxon>
        <taxon>Oryza meyeriana</taxon>
    </lineage>
</organism>
<proteinExistence type="predicted"/>
<keyword evidence="3" id="KW-1185">Reference proteome</keyword>
<comment type="caution">
    <text evidence="2">The sequence shown here is derived from an EMBL/GenBank/DDBJ whole genome shotgun (WGS) entry which is preliminary data.</text>
</comment>
<name>A0A6G1D898_9ORYZ</name>
<accession>A0A6G1D898</accession>
<gene>
    <name evidence="2" type="ORF">E2562_026871</name>
</gene>
<evidence type="ECO:0000313" key="3">
    <source>
        <dbReference type="Proteomes" id="UP000479710"/>
    </source>
</evidence>
<evidence type="ECO:0000256" key="1">
    <source>
        <dbReference type="SAM" id="MobiDB-lite"/>
    </source>
</evidence>
<feature type="region of interest" description="Disordered" evidence="1">
    <location>
        <begin position="1"/>
        <end position="59"/>
    </location>
</feature>
<feature type="compositionally biased region" description="Basic and acidic residues" evidence="1">
    <location>
        <begin position="48"/>
        <end position="59"/>
    </location>
</feature>
<dbReference type="Proteomes" id="UP000479710">
    <property type="component" value="Unassembled WGS sequence"/>
</dbReference>
<dbReference type="AlphaFoldDB" id="A0A6G1D898"/>
<sequence>MVALKGPVKASLLEPPPIDPPARSARSSSPLPDLGDEAGSRQMIDGGQHSRESSEQERD</sequence>
<feature type="compositionally biased region" description="Low complexity" evidence="1">
    <location>
        <begin position="21"/>
        <end position="33"/>
    </location>
</feature>